<dbReference type="AlphaFoldDB" id="A0A6L5R3Q1"/>
<protein>
    <submittedName>
        <fullName evidence="2">ROK family protein</fullName>
    </submittedName>
</protein>
<name>A0A6L5R3Q1_9MICO</name>
<proteinExistence type="inferred from homology"/>
<sequence length="309" mass="30789">MPATASEIPVALAVDIGGTKVDAALVGADGRIVPGSRHRAPTGAGQRPETFSIAIASVCEQATDAAGVAHRLVGVGVGTAGPLLGDGTHVSPLNMPGIRDLPLVPTVERFAGGTRVRVALDGTCIALAEARFGALRGVRNGIAMVVSTGIGGGIIADGRVIRGDAGNAGHVGQAWVRQPSPDDPVAATVEAVASGPGTVRWAIAHGWTGADGLALAADYRAGHPVAVQAVHRSADAVGQAIASFGALLDVTTVAIGGGFSRVADDYLPLVEAAAHRTAVLPAAREVRVVPAELGDDAPLVGAALLAFDD</sequence>
<organism evidence="2 3">
    <name type="scientific">Agromyces kandeliae</name>
    <dbReference type="NCBI Taxonomy" id="2666141"/>
    <lineage>
        <taxon>Bacteria</taxon>
        <taxon>Bacillati</taxon>
        <taxon>Actinomycetota</taxon>
        <taxon>Actinomycetes</taxon>
        <taxon>Micrococcales</taxon>
        <taxon>Microbacteriaceae</taxon>
        <taxon>Agromyces</taxon>
    </lineage>
</organism>
<accession>A0A6L5R3Q1</accession>
<dbReference type="Pfam" id="PF00480">
    <property type="entry name" value="ROK"/>
    <property type="match status" value="1"/>
</dbReference>
<keyword evidence="3" id="KW-1185">Reference proteome</keyword>
<dbReference type="Proteomes" id="UP000476511">
    <property type="component" value="Unassembled WGS sequence"/>
</dbReference>
<dbReference type="EMBL" id="WKJD01000018">
    <property type="protein sequence ID" value="MRX44696.1"/>
    <property type="molecule type" value="Genomic_DNA"/>
</dbReference>
<evidence type="ECO:0000313" key="2">
    <source>
        <dbReference type="EMBL" id="MRX44696.1"/>
    </source>
</evidence>
<dbReference type="InterPro" id="IPR043129">
    <property type="entry name" value="ATPase_NBD"/>
</dbReference>
<dbReference type="InterPro" id="IPR000600">
    <property type="entry name" value="ROK"/>
</dbReference>
<dbReference type="RefSeq" id="WP_154347227.1">
    <property type="nucleotide sequence ID" value="NZ_WKJD01000018.1"/>
</dbReference>
<comment type="caution">
    <text evidence="2">The sequence shown here is derived from an EMBL/GenBank/DDBJ whole genome shotgun (WGS) entry which is preliminary data.</text>
</comment>
<comment type="similarity">
    <text evidence="1">Belongs to the ROK (NagC/XylR) family.</text>
</comment>
<dbReference type="Gene3D" id="3.30.420.40">
    <property type="match status" value="2"/>
</dbReference>
<reference evidence="2 3" key="1">
    <citation type="submission" date="2019-11" db="EMBL/GenBank/DDBJ databases">
        <title>Agromyces kandeliae sp. nov., isolated from mangrove soil.</title>
        <authorList>
            <person name="Wang R."/>
        </authorList>
    </citation>
    <scope>NUCLEOTIDE SEQUENCE [LARGE SCALE GENOMIC DNA]</scope>
    <source>
        <strain evidence="2 3">Q22</strain>
    </source>
</reference>
<dbReference type="CDD" id="cd23763">
    <property type="entry name" value="ASKHA_ATPase_ROK"/>
    <property type="match status" value="1"/>
</dbReference>
<dbReference type="SUPFAM" id="SSF53067">
    <property type="entry name" value="Actin-like ATPase domain"/>
    <property type="match status" value="1"/>
</dbReference>
<evidence type="ECO:0000256" key="1">
    <source>
        <dbReference type="ARBA" id="ARBA00006479"/>
    </source>
</evidence>
<dbReference type="PANTHER" id="PTHR18964">
    <property type="entry name" value="ROK (REPRESSOR, ORF, KINASE) FAMILY"/>
    <property type="match status" value="1"/>
</dbReference>
<dbReference type="PANTHER" id="PTHR18964:SF169">
    <property type="entry name" value="N-ACETYLMANNOSAMINE KINASE"/>
    <property type="match status" value="1"/>
</dbReference>
<evidence type="ECO:0000313" key="3">
    <source>
        <dbReference type="Proteomes" id="UP000476511"/>
    </source>
</evidence>
<gene>
    <name evidence="2" type="ORF">GJR97_13290</name>
</gene>